<proteinExistence type="predicted"/>
<evidence type="ECO:0000259" key="1">
    <source>
        <dbReference type="PROSITE" id="PS50801"/>
    </source>
</evidence>
<gene>
    <name evidence="2" type="ORF">G0Q06_13680</name>
</gene>
<evidence type="ECO:0000313" key="2">
    <source>
        <dbReference type="EMBL" id="NDV63510.1"/>
    </source>
</evidence>
<dbReference type="CDD" id="cd07043">
    <property type="entry name" value="STAS_anti-anti-sigma_factors"/>
    <property type="match status" value="1"/>
</dbReference>
<dbReference type="PROSITE" id="PS50801">
    <property type="entry name" value="STAS"/>
    <property type="match status" value="1"/>
</dbReference>
<accession>A0A6B2M7A8</accession>
<organism evidence="2 3">
    <name type="scientific">Oceanipulchritudo coccoides</name>
    <dbReference type="NCBI Taxonomy" id="2706888"/>
    <lineage>
        <taxon>Bacteria</taxon>
        <taxon>Pseudomonadati</taxon>
        <taxon>Verrucomicrobiota</taxon>
        <taxon>Opitutia</taxon>
        <taxon>Puniceicoccales</taxon>
        <taxon>Oceanipulchritudinaceae</taxon>
        <taxon>Oceanipulchritudo</taxon>
    </lineage>
</organism>
<protein>
    <submittedName>
        <fullName evidence="2">STAS domain-containing protein</fullName>
    </submittedName>
</protein>
<dbReference type="Gene3D" id="3.30.750.24">
    <property type="entry name" value="STAS domain"/>
    <property type="match status" value="1"/>
</dbReference>
<dbReference type="InterPro" id="IPR036513">
    <property type="entry name" value="STAS_dom_sf"/>
</dbReference>
<evidence type="ECO:0000313" key="3">
    <source>
        <dbReference type="Proteomes" id="UP000478417"/>
    </source>
</evidence>
<dbReference type="EMBL" id="JAAGNX010000003">
    <property type="protein sequence ID" value="NDV63510.1"/>
    <property type="molecule type" value="Genomic_DNA"/>
</dbReference>
<dbReference type="Pfam" id="PF01740">
    <property type="entry name" value="STAS"/>
    <property type="match status" value="1"/>
</dbReference>
<dbReference type="AlphaFoldDB" id="A0A6B2M7A8"/>
<sequence length="172" mass="19036">MSQDEPHFLVNPYDDPVIVKINGKASFINSGPVKNLFDRLVEQGKTRFVIDFQQCSGMDSTFLGILAGLGIKLMKMKPKGTVVLTRLGARNSELVRNLGLHRLLILDDGAATAADNAQLEAVGDQSDKSHLSEVENARLVLQAHENLVEIDDSNKTKFQDVISFLKNQMEEQ</sequence>
<feature type="domain" description="STAS" evidence="1">
    <location>
        <begin position="6"/>
        <end position="100"/>
    </location>
</feature>
<dbReference type="InterPro" id="IPR002645">
    <property type="entry name" value="STAS_dom"/>
</dbReference>
<dbReference type="RefSeq" id="WP_163967112.1">
    <property type="nucleotide sequence ID" value="NZ_JAAGNX010000003.1"/>
</dbReference>
<name>A0A6B2M7A8_9BACT</name>
<dbReference type="SUPFAM" id="SSF52091">
    <property type="entry name" value="SpoIIaa-like"/>
    <property type="match status" value="1"/>
</dbReference>
<comment type="caution">
    <text evidence="2">The sequence shown here is derived from an EMBL/GenBank/DDBJ whole genome shotgun (WGS) entry which is preliminary data.</text>
</comment>
<keyword evidence="3" id="KW-1185">Reference proteome</keyword>
<reference evidence="2 3" key="1">
    <citation type="submission" date="2020-02" db="EMBL/GenBank/DDBJ databases">
        <title>Albibacoteraceae fam. nov., the first described family within the subdivision 4 Verrucomicrobia.</title>
        <authorList>
            <person name="Xi F."/>
        </authorList>
    </citation>
    <scope>NUCLEOTIDE SEQUENCE [LARGE SCALE GENOMIC DNA]</scope>
    <source>
        <strain evidence="2 3">CK1056</strain>
    </source>
</reference>
<dbReference type="Proteomes" id="UP000478417">
    <property type="component" value="Unassembled WGS sequence"/>
</dbReference>